<proteinExistence type="predicted"/>
<accession>A0A098S8M5</accession>
<keyword evidence="3" id="KW-1185">Reference proteome</keyword>
<reference evidence="2 3" key="1">
    <citation type="journal article" date="2014" name="Int. J. Syst. Evol. Microbiol.">
        <title>Phaeodactylibacter xiamenensis gen. nov., sp. nov., a member of the family Saprospiraceae isolated from the marine alga Phaeodactylum tricornutum.</title>
        <authorList>
            <person name="Chen Z.Jr."/>
            <person name="Lei X."/>
            <person name="Lai Q."/>
            <person name="Li Y."/>
            <person name="Zhang B."/>
            <person name="Zhang J."/>
            <person name="Zhang H."/>
            <person name="Yang L."/>
            <person name="Zheng W."/>
            <person name="Tian Y."/>
            <person name="Yu Z."/>
            <person name="Xu H.Jr."/>
            <person name="Zheng T."/>
        </authorList>
    </citation>
    <scope>NUCLEOTIDE SEQUENCE [LARGE SCALE GENOMIC DNA]</scope>
    <source>
        <strain evidence="2 3">KD52</strain>
    </source>
</reference>
<comment type="caution">
    <text evidence="2">The sequence shown here is derived from an EMBL/GenBank/DDBJ whole genome shotgun (WGS) entry which is preliminary data.</text>
</comment>
<evidence type="ECO:0000313" key="2">
    <source>
        <dbReference type="EMBL" id="KGE88018.1"/>
    </source>
</evidence>
<name>A0A098S8M5_9BACT</name>
<dbReference type="EMBL" id="JPOS01000026">
    <property type="protein sequence ID" value="KGE88018.1"/>
    <property type="molecule type" value="Genomic_DNA"/>
</dbReference>
<dbReference type="OrthoDB" id="9991266at2"/>
<evidence type="ECO:0000256" key="1">
    <source>
        <dbReference type="SAM" id="SignalP"/>
    </source>
</evidence>
<keyword evidence="1" id="KW-0732">Signal</keyword>
<organism evidence="2 3">
    <name type="scientific">Phaeodactylibacter xiamenensis</name>
    <dbReference type="NCBI Taxonomy" id="1524460"/>
    <lineage>
        <taxon>Bacteria</taxon>
        <taxon>Pseudomonadati</taxon>
        <taxon>Bacteroidota</taxon>
        <taxon>Saprospiria</taxon>
        <taxon>Saprospirales</taxon>
        <taxon>Haliscomenobacteraceae</taxon>
        <taxon>Phaeodactylibacter</taxon>
    </lineage>
</organism>
<feature type="chain" id="PRO_5001939962" evidence="1">
    <location>
        <begin position="23"/>
        <end position="135"/>
    </location>
</feature>
<dbReference type="Proteomes" id="UP000029736">
    <property type="component" value="Unassembled WGS sequence"/>
</dbReference>
<dbReference type="AlphaFoldDB" id="A0A098S8M5"/>
<protein>
    <submittedName>
        <fullName evidence="2">Uncharacterized protein</fullName>
    </submittedName>
</protein>
<evidence type="ECO:0000313" key="3">
    <source>
        <dbReference type="Proteomes" id="UP000029736"/>
    </source>
</evidence>
<feature type="signal peptide" evidence="1">
    <location>
        <begin position="1"/>
        <end position="22"/>
    </location>
</feature>
<dbReference type="RefSeq" id="WP_044220158.1">
    <property type="nucleotide sequence ID" value="NZ_JBKAGJ010000037.1"/>
</dbReference>
<sequence length="135" mass="15021">MKGVYHLSVILLVAFSVQWGSAQSSWTYTEFAKVVNGSGTLFKLEYGIKKNGYNGYVKWRITNLSNQPVYNVSIADKKYKLSSGAIVKRSGENITSVLQPGESKTTMADAVNSDENYGSWSDKNDNPVTYQRFSV</sequence>
<gene>
    <name evidence="2" type="ORF">IX84_11505</name>
</gene>